<evidence type="ECO:0000313" key="3">
    <source>
        <dbReference type="Proteomes" id="UP001333110"/>
    </source>
</evidence>
<gene>
    <name evidence="2" type="ORF">QYF61_027172</name>
</gene>
<proteinExistence type="predicted"/>
<sequence>MEQILLGAITSQMKHVIGKSQRKFTKGKQCLTNLIVLYNEVTSSVDAFDTVSHSLLPEKLMHYGLAKWSVRWVGNCLTVHTQRVVLNSSFSNWQLSQGSILGPTLFNIFISDLGDGIKCTLMKFADDTKLSGEVNTSEGRATLQEDLDRLEEWANKNLMRFNKDKCEVLHLGKHNPGVQHNLGSTRLGSSFVERDLAVPVDDKLNMSEECAAAAKKGNRMLGCINKGITSRDKEVIIHSTQCLPHLEYCVQFWSLLCKKDVDRLERVQRRATNMIKGLGSLPYEERLRELGFSSLEKRRLKGDLITMFQYLKGGYKEDRDSLFTRSHMEKTRGNGYKSLLGRFQLDARRKFFTMRKISHWNNLPREVVDSPTLDTFKIQLDRVLGHLV</sequence>
<protein>
    <recommendedName>
        <fullName evidence="1">Reverse transcriptase domain-containing protein</fullName>
    </recommendedName>
</protein>
<comment type="caution">
    <text evidence="2">The sequence shown here is derived from an EMBL/GenBank/DDBJ whole genome shotgun (WGS) entry which is preliminary data.</text>
</comment>
<evidence type="ECO:0000313" key="2">
    <source>
        <dbReference type="EMBL" id="KAK4825406.1"/>
    </source>
</evidence>
<keyword evidence="3" id="KW-1185">Reference proteome</keyword>
<dbReference type="PANTHER" id="PTHR33332">
    <property type="entry name" value="REVERSE TRANSCRIPTASE DOMAIN-CONTAINING PROTEIN"/>
    <property type="match status" value="1"/>
</dbReference>
<feature type="domain" description="Reverse transcriptase" evidence="1">
    <location>
        <begin position="15"/>
        <end position="175"/>
    </location>
</feature>
<accession>A0AAN7SBM4</accession>
<dbReference type="InterPro" id="IPR000477">
    <property type="entry name" value="RT_dom"/>
</dbReference>
<name>A0AAN7SBM4_MYCAM</name>
<reference evidence="2 3" key="1">
    <citation type="journal article" date="2023" name="J. Hered.">
        <title>Chromosome-level genome of the wood stork (Mycteria americana) provides insight into avian chromosome evolution.</title>
        <authorList>
            <person name="Flamio R. Jr."/>
            <person name="Ramstad K.M."/>
        </authorList>
    </citation>
    <scope>NUCLEOTIDE SEQUENCE [LARGE SCALE GENOMIC DNA]</scope>
    <source>
        <strain evidence="2">JAX WOST 10</strain>
    </source>
</reference>
<dbReference type="Pfam" id="PF00078">
    <property type="entry name" value="RVT_1"/>
    <property type="match status" value="1"/>
</dbReference>
<dbReference type="Proteomes" id="UP001333110">
    <property type="component" value="Unassembled WGS sequence"/>
</dbReference>
<organism evidence="2 3">
    <name type="scientific">Mycteria americana</name>
    <name type="common">Wood stork</name>
    <dbReference type="NCBI Taxonomy" id="33587"/>
    <lineage>
        <taxon>Eukaryota</taxon>
        <taxon>Metazoa</taxon>
        <taxon>Chordata</taxon>
        <taxon>Craniata</taxon>
        <taxon>Vertebrata</taxon>
        <taxon>Euteleostomi</taxon>
        <taxon>Archelosauria</taxon>
        <taxon>Archosauria</taxon>
        <taxon>Dinosauria</taxon>
        <taxon>Saurischia</taxon>
        <taxon>Theropoda</taxon>
        <taxon>Coelurosauria</taxon>
        <taxon>Aves</taxon>
        <taxon>Neognathae</taxon>
        <taxon>Neoaves</taxon>
        <taxon>Aequornithes</taxon>
        <taxon>Ciconiiformes</taxon>
        <taxon>Ciconiidae</taxon>
        <taxon>Mycteria</taxon>
    </lineage>
</organism>
<evidence type="ECO:0000259" key="1">
    <source>
        <dbReference type="Pfam" id="PF00078"/>
    </source>
</evidence>
<dbReference type="AlphaFoldDB" id="A0AAN7SBM4"/>
<dbReference type="EMBL" id="JAUNZN010000003">
    <property type="protein sequence ID" value="KAK4825406.1"/>
    <property type="molecule type" value="Genomic_DNA"/>
</dbReference>